<protein>
    <submittedName>
        <fullName evidence="1">Uncharacterized protein</fullName>
    </submittedName>
</protein>
<sequence>MRIQGEIVRKRLYEKNGNLNYYLLFLRIHDGVMVNGLRIHYIPALISNKMNFSLGKQVDIKGKIKFQRIITPSGILSFSPIPVMISSDSGL</sequence>
<dbReference type="RefSeq" id="WP_327966829.1">
    <property type="nucleotide sequence ID" value="NZ_JARMQG010000058.1"/>
</dbReference>
<proteinExistence type="predicted"/>
<accession>A0ABU6N6S0</accession>
<keyword evidence="2" id="KW-1185">Reference proteome</keyword>
<dbReference type="EMBL" id="JARMQG010000058">
    <property type="protein sequence ID" value="MED3561913.1"/>
    <property type="molecule type" value="Genomic_DNA"/>
</dbReference>
<reference evidence="1 2" key="1">
    <citation type="submission" date="2023-03" db="EMBL/GenBank/DDBJ databases">
        <title>Bacillus Genome Sequencing.</title>
        <authorList>
            <person name="Dunlap C."/>
        </authorList>
    </citation>
    <scope>NUCLEOTIDE SEQUENCE [LARGE SCALE GENOMIC DNA]</scope>
    <source>
        <strain evidence="1 2">B-14544</strain>
    </source>
</reference>
<evidence type="ECO:0000313" key="2">
    <source>
        <dbReference type="Proteomes" id="UP001330749"/>
    </source>
</evidence>
<comment type="caution">
    <text evidence="1">The sequence shown here is derived from an EMBL/GenBank/DDBJ whole genome shotgun (WGS) entry which is preliminary data.</text>
</comment>
<evidence type="ECO:0000313" key="1">
    <source>
        <dbReference type="EMBL" id="MED3561913.1"/>
    </source>
</evidence>
<organism evidence="1 2">
    <name type="scientific">Bacillus xiapuensis</name>
    <dbReference type="NCBI Taxonomy" id="2014075"/>
    <lineage>
        <taxon>Bacteria</taxon>
        <taxon>Bacillati</taxon>
        <taxon>Bacillota</taxon>
        <taxon>Bacilli</taxon>
        <taxon>Bacillales</taxon>
        <taxon>Bacillaceae</taxon>
        <taxon>Bacillus</taxon>
    </lineage>
</organism>
<dbReference type="Proteomes" id="UP001330749">
    <property type="component" value="Unassembled WGS sequence"/>
</dbReference>
<gene>
    <name evidence="1" type="ORF">P4447_05225</name>
</gene>
<name>A0ABU6N6S0_9BACI</name>